<dbReference type="InterPro" id="IPR003123">
    <property type="entry name" value="VPS9"/>
</dbReference>
<dbReference type="OrthoDB" id="10264848at2759"/>
<feature type="compositionally biased region" description="Polar residues" evidence="1">
    <location>
        <begin position="332"/>
        <end position="346"/>
    </location>
</feature>
<evidence type="ECO:0000313" key="4">
    <source>
        <dbReference type="EMBL" id="CAD7698598.1"/>
    </source>
</evidence>
<gene>
    <name evidence="4" type="ORF">OSTQU699_LOCUS3959</name>
</gene>
<comment type="caution">
    <text evidence="4">The sequence shown here is derived from an EMBL/GenBank/DDBJ whole genome shotgun (WGS) entry which is preliminary data.</text>
</comment>
<dbReference type="EMBL" id="CAJHUC010000855">
    <property type="protein sequence ID" value="CAD7698598.1"/>
    <property type="molecule type" value="Genomic_DNA"/>
</dbReference>
<organism evidence="4 5">
    <name type="scientific">Ostreobium quekettii</name>
    <dbReference type="NCBI Taxonomy" id="121088"/>
    <lineage>
        <taxon>Eukaryota</taxon>
        <taxon>Viridiplantae</taxon>
        <taxon>Chlorophyta</taxon>
        <taxon>core chlorophytes</taxon>
        <taxon>Ulvophyceae</taxon>
        <taxon>TCBD clade</taxon>
        <taxon>Bryopsidales</taxon>
        <taxon>Ostreobineae</taxon>
        <taxon>Ostreobiaceae</taxon>
        <taxon>Ostreobium</taxon>
    </lineage>
</organism>
<dbReference type="PANTHER" id="PTHR23101">
    <property type="entry name" value="RAB GDP/GTP EXCHANGE FACTOR"/>
    <property type="match status" value="1"/>
</dbReference>
<dbReference type="PANTHER" id="PTHR23101:SF25">
    <property type="entry name" value="GTPASE-ACTIVATING PROTEIN AND VPS9 DOMAIN-CONTAINING PROTEIN 1"/>
    <property type="match status" value="1"/>
</dbReference>
<dbReference type="GO" id="GO:0005085">
    <property type="term" value="F:guanyl-nucleotide exchange factor activity"/>
    <property type="evidence" value="ECO:0007669"/>
    <property type="project" value="InterPro"/>
</dbReference>
<proteinExistence type="predicted"/>
<dbReference type="SMART" id="SM00167">
    <property type="entry name" value="VPS9"/>
    <property type="match status" value="1"/>
</dbReference>
<sequence>MQIFALRLSFLHRGGQHDPCRKRGLLFTGQHSKSVNNRIRVDTLQNLQLLSHNCKSPAILQEIWQCWVFHFPVHNSRMQRHCPRISSSLAFCYRRSSSFLLVCLLLFCCPLCLPCFPLLCNMLTMQRALLAHQGLEKYLLTKLHRRTFAQYSEDVERDHLLSIRLAALQFVRPHHLDIPDGIITHETLLLAVKELQKINYYKAPRDKLVCILNCCRVIQNLLKTAGKAAGGADVFVPILNYVVIQAAPEHLISNIEYIRRFRMKRELTSHAEYYFMQLSGAAYFTETADAGSFTDGRQEFLSSFLQHGLLSWAQYEEAVAACESPGNREPPTLTSPRCKQAAQTKSPVDAATTEDGPVDKQAGPPACAMQCGQMASTELESWNSVLAGVNSLCDLESEGAKLLVQVGSATKLAMKHKFLPFSPPDLTVGQVEVLLSEYKALALTYEVLKEGLQKADADTTARVMAESKEGHKWKSIWPSNGHLVERHPYLCMGVYDLTVSNVADLLLQYKELALKHEALELALCRRVEQYWDALAEKDLAAICSEPKSENPSVERLDSLGSEPKDLVEELNQLRAEVSPPPSSNGVGVDEAVVAAGGPVDMIQGTIGIEHSRKREDVSGKVGSMPCEDLPQQSFTGSLMDAPVQLLDSDPGDLCGVQCGIEPVESQATDRPGGQKNGSIPGLGLDSQGPLQHGVEAGVAFMGGQQGSDIDGGTSTGFHHSVSLADGLFAGLSIAAPSEVPTSATAARGQESVDALSAGAMDQKMAFGFR</sequence>
<dbReference type="GO" id="GO:0005829">
    <property type="term" value="C:cytosol"/>
    <property type="evidence" value="ECO:0007669"/>
    <property type="project" value="TreeGrafter"/>
</dbReference>
<dbReference type="GO" id="GO:0031267">
    <property type="term" value="F:small GTPase binding"/>
    <property type="evidence" value="ECO:0007669"/>
    <property type="project" value="TreeGrafter"/>
</dbReference>
<name>A0A8S1IXU8_9CHLO</name>
<evidence type="ECO:0000256" key="2">
    <source>
        <dbReference type="SAM" id="Phobius"/>
    </source>
</evidence>
<dbReference type="AlphaFoldDB" id="A0A8S1IXU8"/>
<dbReference type="GO" id="GO:0030139">
    <property type="term" value="C:endocytic vesicle"/>
    <property type="evidence" value="ECO:0007669"/>
    <property type="project" value="TreeGrafter"/>
</dbReference>
<feature type="domain" description="VPS9" evidence="3">
    <location>
        <begin position="155"/>
        <end position="294"/>
    </location>
</feature>
<feature type="transmembrane region" description="Helical" evidence="2">
    <location>
        <begin position="99"/>
        <end position="119"/>
    </location>
</feature>
<dbReference type="InterPro" id="IPR045046">
    <property type="entry name" value="Vps9-like"/>
</dbReference>
<evidence type="ECO:0000313" key="5">
    <source>
        <dbReference type="Proteomes" id="UP000708148"/>
    </source>
</evidence>
<dbReference type="Pfam" id="PF02204">
    <property type="entry name" value="VPS9"/>
    <property type="match status" value="1"/>
</dbReference>
<keyword evidence="2" id="KW-0472">Membrane</keyword>
<feature type="region of interest" description="Disordered" evidence="1">
    <location>
        <begin position="664"/>
        <end position="685"/>
    </location>
</feature>
<keyword evidence="2" id="KW-1133">Transmembrane helix</keyword>
<accession>A0A8S1IXU8</accession>
<keyword evidence="5" id="KW-1185">Reference proteome</keyword>
<dbReference type="InterPro" id="IPR037191">
    <property type="entry name" value="VPS9_dom_sf"/>
</dbReference>
<keyword evidence="2" id="KW-0812">Transmembrane</keyword>
<dbReference type="SUPFAM" id="SSF109993">
    <property type="entry name" value="VPS9 domain"/>
    <property type="match status" value="1"/>
</dbReference>
<protein>
    <recommendedName>
        <fullName evidence="3">VPS9 domain-containing protein</fullName>
    </recommendedName>
</protein>
<reference evidence="4" key="1">
    <citation type="submission" date="2020-12" db="EMBL/GenBank/DDBJ databases">
        <authorList>
            <person name="Iha C."/>
        </authorList>
    </citation>
    <scope>NUCLEOTIDE SEQUENCE</scope>
</reference>
<dbReference type="Proteomes" id="UP000708148">
    <property type="component" value="Unassembled WGS sequence"/>
</dbReference>
<evidence type="ECO:0000256" key="1">
    <source>
        <dbReference type="SAM" id="MobiDB-lite"/>
    </source>
</evidence>
<evidence type="ECO:0000259" key="3">
    <source>
        <dbReference type="PROSITE" id="PS51205"/>
    </source>
</evidence>
<dbReference type="PROSITE" id="PS51205">
    <property type="entry name" value="VPS9"/>
    <property type="match status" value="1"/>
</dbReference>
<feature type="region of interest" description="Disordered" evidence="1">
    <location>
        <begin position="323"/>
        <end position="361"/>
    </location>
</feature>
<dbReference type="GO" id="GO:0016192">
    <property type="term" value="P:vesicle-mediated transport"/>
    <property type="evidence" value="ECO:0007669"/>
    <property type="project" value="InterPro"/>
</dbReference>
<dbReference type="Gene3D" id="1.20.1050.80">
    <property type="entry name" value="VPS9 domain"/>
    <property type="match status" value="1"/>
</dbReference>